<gene>
    <name evidence="14" type="primary">Znf208_3</name>
    <name evidence="14" type="ORF">GTO96_0018722</name>
</gene>
<keyword evidence="8" id="KW-0238">DNA-binding</keyword>
<dbReference type="Proteomes" id="UP000886611">
    <property type="component" value="Unassembled WGS sequence"/>
</dbReference>
<feature type="domain" description="C2H2-type" evidence="13">
    <location>
        <begin position="529"/>
        <end position="551"/>
    </location>
</feature>
<keyword evidence="5 11" id="KW-0863">Zinc-finger</keyword>
<dbReference type="GO" id="GO:0008270">
    <property type="term" value="F:zinc ion binding"/>
    <property type="evidence" value="ECO:0007669"/>
    <property type="project" value="UniProtKB-KW"/>
</dbReference>
<evidence type="ECO:0000256" key="5">
    <source>
        <dbReference type="ARBA" id="ARBA00022771"/>
    </source>
</evidence>
<dbReference type="PANTHER" id="PTHR24376:SF100">
    <property type="entry name" value="ZINC FINGER PROTEIN 646"/>
    <property type="match status" value="1"/>
</dbReference>
<accession>A0A8X7X1H9</accession>
<dbReference type="FunFam" id="3.30.160.60:FF:000446">
    <property type="entry name" value="Zinc finger protein"/>
    <property type="match status" value="1"/>
</dbReference>
<dbReference type="InterPro" id="IPR013087">
    <property type="entry name" value="Znf_C2H2_type"/>
</dbReference>
<evidence type="ECO:0000256" key="1">
    <source>
        <dbReference type="ARBA" id="ARBA00004123"/>
    </source>
</evidence>
<feature type="non-terminal residue" evidence="14">
    <location>
        <position position="1878"/>
    </location>
</feature>
<feature type="domain" description="C2H2-type" evidence="13">
    <location>
        <begin position="1765"/>
        <end position="1792"/>
    </location>
</feature>
<feature type="domain" description="C2H2-type" evidence="13">
    <location>
        <begin position="1383"/>
        <end position="1410"/>
    </location>
</feature>
<reference evidence="14 15" key="1">
    <citation type="journal article" date="2021" name="Cell">
        <title>Tracing the genetic footprints of vertebrate landing in non-teleost ray-finned fishes.</title>
        <authorList>
            <person name="Bi X."/>
            <person name="Wang K."/>
            <person name="Yang L."/>
            <person name="Pan H."/>
            <person name="Jiang H."/>
            <person name="Wei Q."/>
            <person name="Fang M."/>
            <person name="Yu H."/>
            <person name="Zhu C."/>
            <person name="Cai Y."/>
            <person name="He Y."/>
            <person name="Gan X."/>
            <person name="Zeng H."/>
            <person name="Yu D."/>
            <person name="Zhu Y."/>
            <person name="Jiang H."/>
            <person name="Qiu Q."/>
            <person name="Yang H."/>
            <person name="Zhang Y.E."/>
            <person name="Wang W."/>
            <person name="Zhu M."/>
            <person name="He S."/>
            <person name="Zhang G."/>
        </authorList>
    </citation>
    <scope>NUCLEOTIDE SEQUENCE [LARGE SCALE GENOMIC DNA]</scope>
    <source>
        <strain evidence="14">Bchr_013</strain>
    </source>
</reference>
<keyword evidence="4" id="KW-0677">Repeat</keyword>
<feature type="domain" description="C2H2-type" evidence="13">
    <location>
        <begin position="44"/>
        <end position="71"/>
    </location>
</feature>
<keyword evidence="15" id="KW-1185">Reference proteome</keyword>
<feature type="domain" description="C2H2-type" evidence="13">
    <location>
        <begin position="72"/>
        <end position="99"/>
    </location>
</feature>
<feature type="domain" description="C2H2-type" evidence="13">
    <location>
        <begin position="1466"/>
        <end position="1493"/>
    </location>
</feature>
<keyword evidence="9" id="KW-0804">Transcription</keyword>
<name>A0A8X7X1H9_POLSE</name>
<feature type="domain" description="C2H2-type" evidence="13">
    <location>
        <begin position="969"/>
        <end position="991"/>
    </location>
</feature>
<feature type="domain" description="C2H2-type" evidence="13">
    <location>
        <begin position="1633"/>
        <end position="1660"/>
    </location>
</feature>
<feature type="domain" description="C2H2-type" evidence="13">
    <location>
        <begin position="1738"/>
        <end position="1760"/>
    </location>
</feature>
<feature type="domain" description="C2H2-type" evidence="13">
    <location>
        <begin position="446"/>
        <end position="468"/>
    </location>
</feature>
<feature type="compositionally biased region" description="Polar residues" evidence="12">
    <location>
        <begin position="1506"/>
        <end position="1515"/>
    </location>
</feature>
<feature type="domain" description="C2H2-type" evidence="13">
    <location>
        <begin position="1438"/>
        <end position="1465"/>
    </location>
</feature>
<evidence type="ECO:0000256" key="12">
    <source>
        <dbReference type="SAM" id="MobiDB-lite"/>
    </source>
</evidence>
<comment type="subcellular location">
    <subcellularLocation>
        <location evidence="1">Nucleus</location>
    </subcellularLocation>
</comment>
<feature type="region of interest" description="Disordered" evidence="12">
    <location>
        <begin position="1506"/>
        <end position="1548"/>
    </location>
</feature>
<dbReference type="GO" id="GO:0005634">
    <property type="term" value="C:nucleus"/>
    <property type="evidence" value="ECO:0007669"/>
    <property type="project" value="UniProtKB-SubCell"/>
</dbReference>
<dbReference type="GO" id="GO:0000978">
    <property type="term" value="F:RNA polymerase II cis-regulatory region sequence-specific DNA binding"/>
    <property type="evidence" value="ECO:0007669"/>
    <property type="project" value="TreeGrafter"/>
</dbReference>
<dbReference type="EMBL" id="JAATIS010006300">
    <property type="protein sequence ID" value="KAG2458672.1"/>
    <property type="molecule type" value="Genomic_DNA"/>
</dbReference>
<feature type="domain" description="C2H2-type" evidence="13">
    <location>
        <begin position="1821"/>
        <end position="1848"/>
    </location>
</feature>
<evidence type="ECO:0000256" key="9">
    <source>
        <dbReference type="ARBA" id="ARBA00023163"/>
    </source>
</evidence>
<feature type="compositionally biased region" description="Polar residues" evidence="12">
    <location>
        <begin position="1527"/>
        <end position="1536"/>
    </location>
</feature>
<feature type="domain" description="C2H2-type" evidence="13">
    <location>
        <begin position="274"/>
        <end position="296"/>
    </location>
</feature>
<evidence type="ECO:0000256" key="3">
    <source>
        <dbReference type="ARBA" id="ARBA00022723"/>
    </source>
</evidence>
<feature type="domain" description="C2H2-type" evidence="13">
    <location>
        <begin position="1577"/>
        <end position="1604"/>
    </location>
</feature>
<feature type="region of interest" description="Disordered" evidence="12">
    <location>
        <begin position="1350"/>
        <end position="1375"/>
    </location>
</feature>
<feature type="domain" description="C2H2-type" evidence="13">
    <location>
        <begin position="837"/>
        <end position="864"/>
    </location>
</feature>
<evidence type="ECO:0000256" key="8">
    <source>
        <dbReference type="ARBA" id="ARBA00023125"/>
    </source>
</evidence>
<feature type="domain" description="C2H2-type" evidence="13">
    <location>
        <begin position="217"/>
        <end position="248"/>
    </location>
</feature>
<dbReference type="PANTHER" id="PTHR24376">
    <property type="entry name" value="ZINC FINGER PROTEIN"/>
    <property type="match status" value="1"/>
</dbReference>
<keyword evidence="10" id="KW-0539">Nucleus</keyword>
<feature type="compositionally biased region" description="Low complexity" evidence="12">
    <location>
        <begin position="134"/>
        <end position="145"/>
    </location>
</feature>
<dbReference type="PROSITE" id="PS50157">
    <property type="entry name" value="ZINC_FINGER_C2H2_2"/>
    <property type="match status" value="31"/>
</dbReference>
<feature type="domain" description="C2H2-type" evidence="13">
    <location>
        <begin position="1710"/>
        <end position="1737"/>
    </location>
</feature>
<dbReference type="PROSITE" id="PS00028">
    <property type="entry name" value="ZINC_FINGER_C2H2_1"/>
    <property type="match status" value="29"/>
</dbReference>
<dbReference type="Pfam" id="PF13912">
    <property type="entry name" value="zf-C2H2_6"/>
    <property type="match status" value="1"/>
</dbReference>
<organism evidence="14 15">
    <name type="scientific">Polypterus senegalus</name>
    <name type="common">Senegal bichir</name>
    <dbReference type="NCBI Taxonomy" id="55291"/>
    <lineage>
        <taxon>Eukaryota</taxon>
        <taxon>Metazoa</taxon>
        <taxon>Chordata</taxon>
        <taxon>Craniata</taxon>
        <taxon>Vertebrata</taxon>
        <taxon>Euteleostomi</taxon>
        <taxon>Actinopterygii</taxon>
        <taxon>Polypteriformes</taxon>
        <taxon>Polypteridae</taxon>
        <taxon>Polypterus</taxon>
    </lineage>
</organism>
<keyword evidence="7" id="KW-0805">Transcription regulation</keyword>
<dbReference type="FunFam" id="3.30.160.60:FF:001345">
    <property type="entry name" value="zinc finger protein 646"/>
    <property type="match status" value="5"/>
</dbReference>
<comment type="caution">
    <text evidence="14">The sequence shown here is derived from an EMBL/GenBank/DDBJ whole genome shotgun (WGS) entry which is preliminary data.</text>
</comment>
<feature type="compositionally biased region" description="Basic and acidic residues" evidence="12">
    <location>
        <begin position="252"/>
        <end position="271"/>
    </location>
</feature>
<evidence type="ECO:0000256" key="7">
    <source>
        <dbReference type="ARBA" id="ARBA00023015"/>
    </source>
</evidence>
<feature type="domain" description="C2H2-type" evidence="13">
    <location>
        <begin position="1605"/>
        <end position="1632"/>
    </location>
</feature>
<feature type="domain" description="C2H2-type" evidence="13">
    <location>
        <begin position="1218"/>
        <end position="1245"/>
    </location>
</feature>
<evidence type="ECO:0000313" key="15">
    <source>
        <dbReference type="Proteomes" id="UP000886611"/>
    </source>
</evidence>
<evidence type="ECO:0000256" key="6">
    <source>
        <dbReference type="ARBA" id="ARBA00022833"/>
    </source>
</evidence>
<evidence type="ECO:0000256" key="2">
    <source>
        <dbReference type="ARBA" id="ARBA00006991"/>
    </source>
</evidence>
<keyword evidence="3" id="KW-0479">Metal-binding</keyword>
<feature type="domain" description="C2H2-type" evidence="13">
    <location>
        <begin position="301"/>
        <end position="328"/>
    </location>
</feature>
<proteinExistence type="inferred from homology"/>
<dbReference type="FunFam" id="3.30.160.60:FF:002632">
    <property type="entry name" value="Zinc finger protein 646"/>
    <property type="match status" value="1"/>
</dbReference>
<feature type="domain" description="C2H2-type" evidence="13">
    <location>
        <begin position="1410"/>
        <end position="1437"/>
    </location>
</feature>
<evidence type="ECO:0000256" key="4">
    <source>
        <dbReference type="ARBA" id="ARBA00022737"/>
    </source>
</evidence>
<evidence type="ECO:0000256" key="10">
    <source>
        <dbReference type="ARBA" id="ARBA00023242"/>
    </source>
</evidence>
<evidence type="ECO:0000313" key="14">
    <source>
        <dbReference type="EMBL" id="KAG2458672.1"/>
    </source>
</evidence>
<feature type="region of interest" description="Disordered" evidence="12">
    <location>
        <begin position="757"/>
        <end position="786"/>
    </location>
</feature>
<feature type="domain" description="C2H2-type" evidence="13">
    <location>
        <begin position="1793"/>
        <end position="1820"/>
    </location>
</feature>
<feature type="domain" description="C2H2-type" evidence="13">
    <location>
        <begin position="996"/>
        <end position="1023"/>
    </location>
</feature>
<feature type="compositionally biased region" description="Polar residues" evidence="12">
    <location>
        <begin position="407"/>
        <end position="428"/>
    </location>
</feature>
<feature type="non-terminal residue" evidence="14">
    <location>
        <position position="1"/>
    </location>
</feature>
<sequence length="1878" mass="210982">MLEHVESHYLQDEDRRFKCDQCGRGYRHAGSLVNHKKTHEVGLFHCPICGRQLTNPLALKNHVRIHTQGKSFQCQVCGKAFRLAAQLATHQRCHTERTHHCTVCGRSFRSQSQLAVHISELHANDSAANELNMSGSLGADSSDSSENLPLRPRNASNMLSTDGSEAPHKNAVVSNAGNHSDSHLLPDATGIVYGANEASDSSSLEGDRVAHNGLPSFSCSDCGKLFGDISSLKRHFCFQPPNHKTSTPLRDGLIKNRRGNDSKPVSEDTDDRPFKCNQCEKTYRHHGSLINHKKSHQLGAFECRICFKQFNNLAALSSHLRIHPKSTSNRSLQPPYFEHSDIPQDLLVSHAGSSISDTEKSNFCHLCEVAFADESEFQDHVMLHNNISLPLDHLDGFTEGGDLSHDYASTQNPELTADSYQPSSNTEPFESEGHSEAQEVVNGLAFTCACCGESYPEPNSLKEHYLTHGTAVQNEDGDKNSPHKAFQPSCSENTPSEEIVIKASLLHGSEESTRRSNAQHDSMDGERRFRCQQCGKSYRHAGSLINHKRSHQTGIYQCSVCGKQYPNLAALKSHLRIHKSKPLPQILDRTGSLNSSYWLSNEPMDNSESGTPEALYSCHICYQTYSTEALWKQHLVSHINGVIMVPHHDLQEATELLVSQDANLDAETAGESSHLENEMGSLHAEHAQIELDNQQQISSHFQAERHMCADCGETYGDIAGIKSHRCLLQKQGLDALIFQNGVDNFHPRNDYQQLRENLPLENSSSGLKGSKRRKSGPAQKHVELPDHKEVTDISEICQCSVCGNHYATLSALKSHLRSHTHTDADHPSHSMDESSLRICSVCGESFSNETDFHQHRLTHHEETSTNLQLEPTDTEEIPEAKNEIFINEPLELKTLKDENSEVETSLENKDQICGECGLSFKTFIELDSHQCGQGEVPVSNGPVFQNLSIPDNQEKEESLDGGNDEERPYQCDQCGRAYRHAGSLLNHKKSHKTGVFRCFVCQKRFYNLLALKNHQRVHFDVKRHKCTDCGKAFKLQKQLMSHQRIHLEKQIRAKQVNFHLHQLMHSVSVNQNSSAVQYDLKQPEINGPSYPIDTGAMGNKATGEETQETASHNPDIKGVKQLLICNSCGEMYQPEDQHLCQSKVTGHLNSESLEIEPGGLPPSKAEVKTEQVTAEAEDVQFSAVADDQRPYCCDQCGRTYRHAGSLVNHKKSHKTGHFYCTICHNTYPNQLAMKNHLRIHFAVKRYKCLDCGKAFRGQKQLFIHYQAHACGRTYKKGHLKSHLGSIRKGLGNASSVQNGHLSKGNVDTTATDHLDIKGEVPCGHSCEVCKQSFSTEQELAEHTCDGSAVSFDDSSAQSPEKEKTGPDQISSSKVPFETEDRPFRCDICSRTYRHAGSLLNHKNTHKTGRFECYICQKMFSNPMALKNHLRIHSQKKRHHCLDCGKSFRLSSALRNHQKLHLGELSHRCKNCGKGFISKSSLRHHHCRNGKQRSAQSQNGEIMNFQESHNTSTKSPNDSEDSSEVKVSRNQISSSQGEVDVGQQESDDRPFRCDQCGRTYRHAGSLLNHKNTHTTGTYHCTVCQKEFSNLLALKNHHRIHSEVKRYKCLDCGKAFRVSSHLISHRRVHTKERPYYCVLCCRGFASKATYCHHQTLHKTKPLYFLKINKRNRSRLILPLLGSQLTKNNCSEDSQDEGNSVEGEAGQLRTTIYRCELCKSFHPTLEALHEHQETHVEEKIYACEHCGKTYRHAGSLLNHKNSHKTGLFSCSACQKQFSNLMALKNHRRIHTEPKRYQCMDCGKAFRVSTQLICHRRVHTKEKPFSCSHCSRCFSTKSNLRHHQKVHRGSQGSHAVAEDLKTLETTSSPSAVMEQETDLLGN</sequence>
<feature type="region of interest" description="Disordered" evidence="12">
    <location>
        <begin position="402"/>
        <end position="433"/>
    </location>
</feature>
<feature type="region of interest" description="Disordered" evidence="12">
    <location>
        <begin position="132"/>
        <end position="170"/>
    </location>
</feature>
<feature type="compositionally biased region" description="Polar residues" evidence="12">
    <location>
        <begin position="154"/>
        <end position="163"/>
    </location>
</feature>
<dbReference type="GO" id="GO:0001228">
    <property type="term" value="F:DNA-binding transcription activator activity, RNA polymerase II-specific"/>
    <property type="evidence" value="ECO:0007669"/>
    <property type="project" value="TreeGrafter"/>
</dbReference>
<dbReference type="Pfam" id="PF00096">
    <property type="entry name" value="zf-C2H2"/>
    <property type="match status" value="18"/>
</dbReference>
<evidence type="ECO:0000256" key="11">
    <source>
        <dbReference type="PROSITE-ProRule" id="PRU00042"/>
    </source>
</evidence>
<dbReference type="Gene3D" id="3.30.160.60">
    <property type="entry name" value="Classic Zinc Finger"/>
    <property type="match status" value="21"/>
</dbReference>
<feature type="domain" description="C2H2-type" evidence="13">
    <location>
        <begin position="17"/>
        <end position="39"/>
    </location>
</feature>
<comment type="similarity">
    <text evidence="2">Belongs to the krueppel C2H2-type zinc-finger protein family.</text>
</comment>
<keyword evidence="6" id="KW-0862">Zinc</keyword>
<dbReference type="InterPro" id="IPR036236">
    <property type="entry name" value="Znf_C2H2_sf"/>
</dbReference>
<feature type="domain" description="C2H2-type" evidence="13">
    <location>
        <begin position="99"/>
        <end position="127"/>
    </location>
</feature>
<dbReference type="FunFam" id="3.30.160.60:FF:001156">
    <property type="entry name" value="Zinc finger protein 407"/>
    <property type="match status" value="1"/>
</dbReference>
<feature type="domain" description="C2H2-type" evidence="13">
    <location>
        <begin position="797"/>
        <end position="824"/>
    </location>
</feature>
<feature type="domain" description="C2H2-type" evidence="13">
    <location>
        <begin position="556"/>
        <end position="583"/>
    </location>
</feature>
<evidence type="ECO:0000259" key="13">
    <source>
        <dbReference type="PROSITE" id="PS50157"/>
    </source>
</evidence>
<protein>
    <submittedName>
        <fullName evidence="14">ZN208 protein</fullName>
    </submittedName>
</protein>
<feature type="domain" description="C2H2-type" evidence="13">
    <location>
        <begin position="1550"/>
        <end position="1573"/>
    </location>
</feature>
<dbReference type="SUPFAM" id="SSF57667">
    <property type="entry name" value="beta-beta-alpha zinc fingers"/>
    <property type="match status" value="18"/>
</dbReference>
<dbReference type="FunFam" id="3.30.160.60:FF:000729">
    <property type="entry name" value="Zinc finger protein 646"/>
    <property type="match status" value="4"/>
</dbReference>
<feature type="domain" description="C2H2-type" evidence="13">
    <location>
        <begin position="1246"/>
        <end position="1273"/>
    </location>
</feature>
<dbReference type="SMART" id="SM00355">
    <property type="entry name" value="ZnF_C2H2"/>
    <property type="match status" value="35"/>
</dbReference>
<feature type="region of interest" description="Disordered" evidence="12">
    <location>
        <begin position="248"/>
        <end position="271"/>
    </location>
</feature>
<feature type="domain" description="C2H2-type" evidence="13">
    <location>
        <begin position="1191"/>
        <end position="1213"/>
    </location>
</feature>
<feature type="domain" description="C2H2-type" evidence="13">
    <location>
        <begin position="1024"/>
        <end position="1051"/>
    </location>
</feature>